<accession>A0A1D1VYC9</accession>
<reference evidence="1 2" key="1">
    <citation type="journal article" date="2016" name="Nat. Commun.">
        <title>Extremotolerant tardigrade genome and improved radiotolerance of human cultured cells by tardigrade-unique protein.</title>
        <authorList>
            <person name="Hashimoto T."/>
            <person name="Horikawa D.D."/>
            <person name="Saito Y."/>
            <person name="Kuwahara H."/>
            <person name="Kozuka-Hata H."/>
            <person name="Shin-I T."/>
            <person name="Minakuchi Y."/>
            <person name="Ohishi K."/>
            <person name="Motoyama A."/>
            <person name="Aizu T."/>
            <person name="Enomoto A."/>
            <person name="Kondo K."/>
            <person name="Tanaka S."/>
            <person name="Hara Y."/>
            <person name="Koshikawa S."/>
            <person name="Sagara H."/>
            <person name="Miura T."/>
            <person name="Yokobori S."/>
            <person name="Miyagawa K."/>
            <person name="Suzuki Y."/>
            <person name="Kubo T."/>
            <person name="Oyama M."/>
            <person name="Kohara Y."/>
            <person name="Fujiyama A."/>
            <person name="Arakawa K."/>
            <person name="Katayama T."/>
            <person name="Toyoda A."/>
            <person name="Kunieda T."/>
        </authorList>
    </citation>
    <scope>NUCLEOTIDE SEQUENCE [LARGE SCALE GENOMIC DNA]</scope>
    <source>
        <strain evidence="1 2">YOKOZUNA-1</strain>
    </source>
</reference>
<dbReference type="Proteomes" id="UP000186922">
    <property type="component" value="Unassembled WGS sequence"/>
</dbReference>
<evidence type="ECO:0000313" key="1">
    <source>
        <dbReference type="EMBL" id="GAV06405.1"/>
    </source>
</evidence>
<name>A0A1D1VYC9_RAMVA</name>
<dbReference type="AlphaFoldDB" id="A0A1D1VYC9"/>
<comment type="caution">
    <text evidence="1">The sequence shown here is derived from an EMBL/GenBank/DDBJ whole genome shotgun (WGS) entry which is preliminary data.</text>
</comment>
<sequence length="55" mass="6500">MAFSKKQFNQNRIVEIKSLYILCEMIGEGRHMNQKVLRESELLETSAWMEIGRPD</sequence>
<dbReference type="EMBL" id="BDGG01000013">
    <property type="protein sequence ID" value="GAV06405.1"/>
    <property type="molecule type" value="Genomic_DNA"/>
</dbReference>
<gene>
    <name evidence="1" type="primary">RvY_16407-1</name>
    <name evidence="1" type="synonym">RvY_16407.1</name>
    <name evidence="1" type="ORF">RvY_16407</name>
</gene>
<organism evidence="1 2">
    <name type="scientific">Ramazzottius varieornatus</name>
    <name type="common">Water bear</name>
    <name type="synonym">Tardigrade</name>
    <dbReference type="NCBI Taxonomy" id="947166"/>
    <lineage>
        <taxon>Eukaryota</taxon>
        <taxon>Metazoa</taxon>
        <taxon>Ecdysozoa</taxon>
        <taxon>Tardigrada</taxon>
        <taxon>Eutardigrada</taxon>
        <taxon>Parachela</taxon>
        <taxon>Hypsibioidea</taxon>
        <taxon>Ramazzottiidae</taxon>
        <taxon>Ramazzottius</taxon>
    </lineage>
</organism>
<keyword evidence="2" id="KW-1185">Reference proteome</keyword>
<proteinExistence type="predicted"/>
<evidence type="ECO:0000313" key="2">
    <source>
        <dbReference type="Proteomes" id="UP000186922"/>
    </source>
</evidence>
<protein>
    <submittedName>
        <fullName evidence="1">Uncharacterized protein</fullName>
    </submittedName>
</protein>